<comment type="caution">
    <text evidence="5">The sequence shown here is derived from an EMBL/GenBank/DDBJ whole genome shotgun (WGS) entry which is preliminary data.</text>
</comment>
<gene>
    <name evidence="5" type="ORF">F8M41_024392</name>
</gene>
<dbReference type="OrthoDB" id="2363417at2759"/>
<dbReference type="PANTHER" id="PTHR46093">
    <property type="entry name" value="ACYL-COA-BINDING DOMAIN-CONTAINING PROTEIN 5"/>
    <property type="match status" value="1"/>
</dbReference>
<dbReference type="EMBL" id="WTPW01000828">
    <property type="protein sequence ID" value="KAF0476404.1"/>
    <property type="molecule type" value="Genomic_DNA"/>
</dbReference>
<keyword evidence="6" id="KW-1185">Reference proteome</keyword>
<dbReference type="Proteomes" id="UP000439903">
    <property type="component" value="Unassembled WGS sequence"/>
</dbReference>
<evidence type="ECO:0000256" key="3">
    <source>
        <dbReference type="SAM" id="Phobius"/>
    </source>
</evidence>
<dbReference type="AlphaFoldDB" id="A0A8H4ABJ5"/>
<evidence type="ECO:0000256" key="2">
    <source>
        <dbReference type="ARBA" id="ARBA00022737"/>
    </source>
</evidence>
<reference evidence="5 6" key="1">
    <citation type="journal article" date="2019" name="Environ. Microbiol.">
        <title>At the nexus of three kingdoms: the genome of the mycorrhizal fungus Gigaspora margarita provides insights into plant, endobacterial and fungal interactions.</title>
        <authorList>
            <person name="Venice F."/>
            <person name="Ghignone S."/>
            <person name="Salvioli di Fossalunga A."/>
            <person name="Amselem J."/>
            <person name="Novero M."/>
            <person name="Xianan X."/>
            <person name="Sedzielewska Toro K."/>
            <person name="Morin E."/>
            <person name="Lipzen A."/>
            <person name="Grigoriev I.V."/>
            <person name="Henrissat B."/>
            <person name="Martin F.M."/>
            <person name="Bonfante P."/>
        </authorList>
    </citation>
    <scope>NUCLEOTIDE SEQUENCE [LARGE SCALE GENOMIC DNA]</scope>
    <source>
        <strain evidence="5 6">BEG34</strain>
    </source>
</reference>
<protein>
    <submittedName>
        <fullName evidence="5">Galactose oxidase</fullName>
    </submittedName>
</protein>
<name>A0A8H4ABJ5_GIGMA</name>
<evidence type="ECO:0000313" key="6">
    <source>
        <dbReference type="Proteomes" id="UP000439903"/>
    </source>
</evidence>
<evidence type="ECO:0000256" key="1">
    <source>
        <dbReference type="ARBA" id="ARBA00022441"/>
    </source>
</evidence>
<dbReference type="Pfam" id="PF24981">
    <property type="entry name" value="Beta-prop_ATRN-LZTR1"/>
    <property type="match status" value="1"/>
</dbReference>
<dbReference type="InterPro" id="IPR011043">
    <property type="entry name" value="Gal_Oxase/kelch_b-propeller"/>
</dbReference>
<dbReference type="SUPFAM" id="SSF117281">
    <property type="entry name" value="Kelch motif"/>
    <property type="match status" value="1"/>
</dbReference>
<keyword evidence="1" id="KW-0880">Kelch repeat</keyword>
<sequence>MPKKGNLSVYFFATCQNIPSPRYEQASSLIGARFYFFGGQTISFSSNEVWYLDLSNSFNKTIPPWRKDVGMPVGYSIGGSCVSPIDNSSVFLVGGRTFIPNTFSPFDSSSPVYVFNSKTSQWAATNINGLNSSFLSRNEIQAVIDNSGKMFMFGGTNVNSTLPTFYNDMNILDINTMTWSTQTSSSSLLSYVDYSATLLPNGIIVYIGGRGGSSSSVTSVTMSQILIFDTQSYSWSTKVISGAYVGARNGHSAVLTMDGNIILYGGSTLTGTGSLEVLSDIAIINTNTWVWSVPSVSQTNTPPPLTFHSATLYKNYMIVAFGLISSTPVMTLNNDIYILDAQNYSWVTQINQNTLTTSQSTNNTLYIGIGIGASVIILVGIFVAIILFYRRRHNSDMVLATPGTITEASIYKSSMNAHI</sequence>
<feature type="domain" description="Attractin/MKLN-like beta-propeller" evidence="4">
    <location>
        <begin position="91"/>
        <end position="356"/>
    </location>
</feature>
<feature type="transmembrane region" description="Helical" evidence="3">
    <location>
        <begin position="365"/>
        <end position="389"/>
    </location>
</feature>
<dbReference type="PANTHER" id="PTHR46093:SF18">
    <property type="entry name" value="FIBRONECTIN TYPE-III DOMAIN-CONTAINING PROTEIN"/>
    <property type="match status" value="1"/>
</dbReference>
<keyword evidence="2" id="KW-0677">Repeat</keyword>
<accession>A0A8H4ABJ5</accession>
<dbReference type="SUPFAM" id="SSF50965">
    <property type="entry name" value="Galactose oxidase, central domain"/>
    <property type="match status" value="1"/>
</dbReference>
<dbReference type="Gene3D" id="2.120.10.80">
    <property type="entry name" value="Kelch-type beta propeller"/>
    <property type="match status" value="2"/>
</dbReference>
<evidence type="ECO:0000313" key="5">
    <source>
        <dbReference type="EMBL" id="KAF0476404.1"/>
    </source>
</evidence>
<evidence type="ECO:0000259" key="4">
    <source>
        <dbReference type="Pfam" id="PF24981"/>
    </source>
</evidence>
<keyword evidence="3" id="KW-0812">Transmembrane</keyword>
<keyword evidence="3" id="KW-0472">Membrane</keyword>
<organism evidence="5 6">
    <name type="scientific">Gigaspora margarita</name>
    <dbReference type="NCBI Taxonomy" id="4874"/>
    <lineage>
        <taxon>Eukaryota</taxon>
        <taxon>Fungi</taxon>
        <taxon>Fungi incertae sedis</taxon>
        <taxon>Mucoromycota</taxon>
        <taxon>Glomeromycotina</taxon>
        <taxon>Glomeromycetes</taxon>
        <taxon>Diversisporales</taxon>
        <taxon>Gigasporaceae</taxon>
        <taxon>Gigaspora</taxon>
    </lineage>
</organism>
<dbReference type="InterPro" id="IPR056737">
    <property type="entry name" value="Beta-prop_ATRN-MKLN-like"/>
</dbReference>
<keyword evidence="3" id="KW-1133">Transmembrane helix</keyword>
<dbReference type="InterPro" id="IPR015915">
    <property type="entry name" value="Kelch-typ_b-propeller"/>
</dbReference>
<proteinExistence type="predicted"/>